<evidence type="ECO:0000313" key="11">
    <source>
        <dbReference type="EMBL" id="SVB32107.1"/>
    </source>
</evidence>
<comment type="catalytic activity">
    <reaction evidence="10">
        <text>L-threonyl-[protein] + FAD = FMN-L-threonyl-[protein] + AMP + H(+)</text>
        <dbReference type="Rhea" id="RHEA:36847"/>
        <dbReference type="Rhea" id="RHEA-COMP:11060"/>
        <dbReference type="Rhea" id="RHEA-COMP:11061"/>
        <dbReference type="ChEBI" id="CHEBI:15378"/>
        <dbReference type="ChEBI" id="CHEBI:30013"/>
        <dbReference type="ChEBI" id="CHEBI:57692"/>
        <dbReference type="ChEBI" id="CHEBI:74257"/>
        <dbReference type="ChEBI" id="CHEBI:456215"/>
        <dbReference type="EC" id="2.7.1.180"/>
    </reaction>
</comment>
<sequence length="343" mass="38660">MKKIPRPKKQTQVLWGFLFLFISCDGSYQRYIISGKSMGTTYSVKLVFTHSDHEKSKIEKAIDSILISLNQQMSTWIADSEISIFNKSLSTAPYKVSDEFFHVLERGKKINKKTGGAFDYTIFPVAELWGFGPGGNQRKENPEKSEIENVLGYVGIDKVQLKYPYVNKLHPKVQLDLNAIAKGYAVDIIYDWVSNMGYSNIFVEIGGEIRCSGINMRREVWAVGIDMPRKKYFPGQELYTTLSLNNEAIATSGNYRSFIVQDGKTINHSLNPVSGFPVETDIVSVSVKSGDCLTADAWATALMVLPYQVGIKKVEEDDTIEALWVILNKDNNFENYSSNGFFE</sequence>
<organism evidence="11">
    <name type="scientific">marine metagenome</name>
    <dbReference type="NCBI Taxonomy" id="408172"/>
    <lineage>
        <taxon>unclassified sequences</taxon>
        <taxon>metagenomes</taxon>
        <taxon>ecological metagenomes</taxon>
    </lineage>
</organism>
<accession>A0A382D3C9</accession>
<dbReference type="Gene3D" id="3.10.520.10">
    <property type="entry name" value="ApbE-like domains"/>
    <property type="match status" value="1"/>
</dbReference>
<dbReference type="PROSITE" id="PS51257">
    <property type="entry name" value="PROKAR_LIPOPROTEIN"/>
    <property type="match status" value="1"/>
</dbReference>
<dbReference type="EMBL" id="UINC01037110">
    <property type="protein sequence ID" value="SVB32107.1"/>
    <property type="molecule type" value="Genomic_DNA"/>
</dbReference>
<evidence type="ECO:0000256" key="5">
    <source>
        <dbReference type="ARBA" id="ARBA00022679"/>
    </source>
</evidence>
<dbReference type="InterPro" id="IPR024932">
    <property type="entry name" value="ApbE"/>
</dbReference>
<keyword evidence="6" id="KW-0479">Metal-binding</keyword>
<dbReference type="PANTHER" id="PTHR30040">
    <property type="entry name" value="THIAMINE BIOSYNTHESIS LIPOPROTEIN APBE"/>
    <property type="match status" value="1"/>
</dbReference>
<keyword evidence="5" id="KW-0808">Transferase</keyword>
<comment type="cofactor">
    <cofactor evidence="1">
        <name>Mg(2+)</name>
        <dbReference type="ChEBI" id="CHEBI:18420"/>
    </cofactor>
</comment>
<gene>
    <name evidence="11" type="ORF">METZ01_LOCUS184961</name>
</gene>
<evidence type="ECO:0000256" key="10">
    <source>
        <dbReference type="ARBA" id="ARBA00048540"/>
    </source>
</evidence>
<protein>
    <recommendedName>
        <fullName evidence="3">FAD:protein FMN transferase</fullName>
        <ecNumber evidence="2">2.7.1.180</ecNumber>
    </recommendedName>
    <alternativeName>
        <fullName evidence="9">Flavin transferase</fullName>
    </alternativeName>
</protein>
<keyword evidence="8" id="KW-0460">Magnesium</keyword>
<reference evidence="11" key="1">
    <citation type="submission" date="2018-05" db="EMBL/GenBank/DDBJ databases">
        <authorList>
            <person name="Lanie J.A."/>
            <person name="Ng W.-L."/>
            <person name="Kazmierczak K.M."/>
            <person name="Andrzejewski T.M."/>
            <person name="Davidsen T.M."/>
            <person name="Wayne K.J."/>
            <person name="Tettelin H."/>
            <person name="Glass J.I."/>
            <person name="Rusch D."/>
            <person name="Podicherti R."/>
            <person name="Tsui H.-C.T."/>
            <person name="Winkler M.E."/>
        </authorList>
    </citation>
    <scope>NUCLEOTIDE SEQUENCE</scope>
</reference>
<evidence type="ECO:0000256" key="1">
    <source>
        <dbReference type="ARBA" id="ARBA00001946"/>
    </source>
</evidence>
<dbReference type="AlphaFoldDB" id="A0A382D3C9"/>
<dbReference type="Pfam" id="PF02424">
    <property type="entry name" value="ApbE"/>
    <property type="match status" value="1"/>
</dbReference>
<keyword evidence="4" id="KW-0285">Flavoprotein</keyword>
<evidence type="ECO:0000256" key="3">
    <source>
        <dbReference type="ARBA" id="ARBA00016337"/>
    </source>
</evidence>
<evidence type="ECO:0000256" key="6">
    <source>
        <dbReference type="ARBA" id="ARBA00022723"/>
    </source>
</evidence>
<dbReference type="PANTHER" id="PTHR30040:SF2">
    <property type="entry name" value="FAD:PROTEIN FMN TRANSFERASE"/>
    <property type="match status" value="1"/>
</dbReference>
<evidence type="ECO:0000256" key="9">
    <source>
        <dbReference type="ARBA" id="ARBA00031306"/>
    </source>
</evidence>
<dbReference type="SUPFAM" id="SSF143631">
    <property type="entry name" value="ApbE-like"/>
    <property type="match status" value="1"/>
</dbReference>
<evidence type="ECO:0000256" key="2">
    <source>
        <dbReference type="ARBA" id="ARBA00011955"/>
    </source>
</evidence>
<dbReference type="GO" id="GO:0046872">
    <property type="term" value="F:metal ion binding"/>
    <property type="evidence" value="ECO:0007669"/>
    <property type="project" value="UniProtKB-KW"/>
</dbReference>
<evidence type="ECO:0000256" key="7">
    <source>
        <dbReference type="ARBA" id="ARBA00022827"/>
    </source>
</evidence>
<evidence type="ECO:0000256" key="4">
    <source>
        <dbReference type="ARBA" id="ARBA00022630"/>
    </source>
</evidence>
<name>A0A382D3C9_9ZZZZ</name>
<dbReference type="EC" id="2.7.1.180" evidence="2"/>
<keyword evidence="7" id="KW-0274">FAD</keyword>
<dbReference type="InterPro" id="IPR003374">
    <property type="entry name" value="ApbE-like_sf"/>
</dbReference>
<dbReference type="GO" id="GO:0016740">
    <property type="term" value="F:transferase activity"/>
    <property type="evidence" value="ECO:0007669"/>
    <property type="project" value="UniProtKB-KW"/>
</dbReference>
<evidence type="ECO:0000256" key="8">
    <source>
        <dbReference type="ARBA" id="ARBA00022842"/>
    </source>
</evidence>
<dbReference type="PIRSF" id="PIRSF006268">
    <property type="entry name" value="ApbE"/>
    <property type="match status" value="1"/>
</dbReference>
<proteinExistence type="predicted"/>